<keyword evidence="3" id="KW-0449">Lipoprotein</keyword>
<name>A0ABU7VW16_9BACL</name>
<evidence type="ECO:0000313" key="3">
    <source>
        <dbReference type="EMBL" id="MEF2967955.1"/>
    </source>
</evidence>
<dbReference type="Pfam" id="PF09580">
    <property type="entry name" value="Spore_YhcN_YlaJ"/>
    <property type="match status" value="2"/>
</dbReference>
<feature type="compositionally biased region" description="Low complexity" evidence="1">
    <location>
        <begin position="246"/>
        <end position="257"/>
    </location>
</feature>
<reference evidence="3 4" key="1">
    <citation type="submission" date="2024-02" db="EMBL/GenBank/DDBJ databases">
        <title>A nitrogen-fixing paenibacillus bacterium.</title>
        <authorList>
            <person name="Zhang W.L."/>
            <person name="Chen S.F."/>
        </authorList>
    </citation>
    <scope>NUCLEOTIDE SEQUENCE [LARGE SCALE GENOMIC DNA]</scope>
    <source>
        <strain evidence="3 4">M1</strain>
    </source>
</reference>
<sequence length="383" mass="38791">MRRAKFVSLSLSAALVAGLVGLTGCTTDNNVRTQNVRNNNGRNYDVNSLPQGNRMFTRSAGNGQAERIRTLKYSPALSNKVAGLKDVQTAHVVVTDRDAYVALTLHGNNIGTTTGTNGRVTGMSTGMGAGRGTTNFGGPYGANYGTRGAGDNGLAGNLAGGRSGVAGSLYDMARGGTGLTGRNTVTGTNRGMGLGGTTGLTGRNTVTGTNRGMGLDGTTGLTGRTVTGTNRGMGLGGVTGTGNIRGLGTTNGTMGTRTGTGTFNGVGNGTVAGTVTDNVPQHVKDEVSNIVKKTAPHIRNVYVSGNPDFVSQVGTYATQTRGGATLHGYIADFQRMIDRVFPSRNGTMTGPSGYAPTTNGTTGTTGINRTGVGTGGYSGGVTR</sequence>
<evidence type="ECO:0000313" key="4">
    <source>
        <dbReference type="Proteomes" id="UP001306950"/>
    </source>
</evidence>
<dbReference type="InterPro" id="IPR019076">
    <property type="entry name" value="Spore_lipoprot_YhcN/YlaJ-like"/>
</dbReference>
<accession>A0ABU7VW16</accession>
<keyword evidence="4" id="KW-1185">Reference proteome</keyword>
<dbReference type="RefSeq" id="WP_331848167.1">
    <property type="nucleotide sequence ID" value="NZ_JAZHPZ010000011.1"/>
</dbReference>
<feature type="compositionally biased region" description="Gly residues" evidence="1">
    <location>
        <begin position="190"/>
        <end position="199"/>
    </location>
</feature>
<comment type="caution">
    <text evidence="3">The sequence shown here is derived from an EMBL/GenBank/DDBJ whole genome shotgun (WGS) entry which is preliminary data.</text>
</comment>
<feature type="compositionally biased region" description="Gly residues" evidence="1">
    <location>
        <begin position="372"/>
        <end position="383"/>
    </location>
</feature>
<organism evidence="3 4">
    <name type="scientific">Paenibacillus haidiansis</name>
    <dbReference type="NCBI Taxonomy" id="1574488"/>
    <lineage>
        <taxon>Bacteria</taxon>
        <taxon>Bacillati</taxon>
        <taxon>Bacillota</taxon>
        <taxon>Bacilli</taxon>
        <taxon>Bacillales</taxon>
        <taxon>Paenibacillaceae</taxon>
        <taxon>Paenibacillus</taxon>
    </lineage>
</organism>
<feature type="chain" id="PRO_5045256908" evidence="2">
    <location>
        <begin position="23"/>
        <end position="383"/>
    </location>
</feature>
<dbReference type="Proteomes" id="UP001306950">
    <property type="component" value="Unassembled WGS sequence"/>
</dbReference>
<gene>
    <name evidence="3" type="ORF">V3851_19165</name>
</gene>
<feature type="compositionally biased region" description="Low complexity" evidence="1">
    <location>
        <begin position="357"/>
        <end position="371"/>
    </location>
</feature>
<feature type="compositionally biased region" description="Gly residues" evidence="1">
    <location>
        <begin position="231"/>
        <end position="245"/>
    </location>
</feature>
<protein>
    <submittedName>
        <fullName evidence="3">YhcN/YlaJ family sporulation lipoprotein</fullName>
    </submittedName>
</protein>
<dbReference type="PROSITE" id="PS51257">
    <property type="entry name" value="PROKAR_LIPOPROTEIN"/>
    <property type="match status" value="1"/>
</dbReference>
<dbReference type="EMBL" id="JAZHPZ010000011">
    <property type="protein sequence ID" value="MEF2967955.1"/>
    <property type="molecule type" value="Genomic_DNA"/>
</dbReference>
<feature type="compositionally biased region" description="Low complexity" evidence="1">
    <location>
        <begin position="200"/>
        <end position="230"/>
    </location>
</feature>
<feature type="region of interest" description="Disordered" evidence="1">
    <location>
        <begin position="181"/>
        <end position="257"/>
    </location>
</feature>
<feature type="signal peptide" evidence="2">
    <location>
        <begin position="1"/>
        <end position="22"/>
    </location>
</feature>
<evidence type="ECO:0000256" key="2">
    <source>
        <dbReference type="SAM" id="SignalP"/>
    </source>
</evidence>
<keyword evidence="2" id="KW-0732">Signal</keyword>
<feature type="region of interest" description="Disordered" evidence="1">
    <location>
        <begin position="345"/>
        <end position="383"/>
    </location>
</feature>
<proteinExistence type="predicted"/>
<evidence type="ECO:0000256" key="1">
    <source>
        <dbReference type="SAM" id="MobiDB-lite"/>
    </source>
</evidence>